<dbReference type="KEGG" id="pgin:FRZ67_15065"/>
<dbReference type="PANTHER" id="PTHR10605">
    <property type="entry name" value="HEPARAN SULFATE SULFOTRANSFERASE"/>
    <property type="match status" value="1"/>
</dbReference>
<evidence type="ECO:0000256" key="1">
    <source>
        <dbReference type="ARBA" id="ARBA00022679"/>
    </source>
</evidence>
<dbReference type="InterPro" id="IPR037359">
    <property type="entry name" value="NST/OST"/>
</dbReference>
<dbReference type="AlphaFoldDB" id="A0A5B8VB25"/>
<dbReference type="InterPro" id="IPR027417">
    <property type="entry name" value="P-loop_NTPase"/>
</dbReference>
<reference evidence="4 5" key="1">
    <citation type="journal article" date="2016" name="Int. J. Syst. Evol. Microbiol.">
        <title>Panacibacter ginsenosidivorans gen. nov., sp. nov., with ginsenoside converting activity isolated from soil of a ginseng field.</title>
        <authorList>
            <person name="Siddiqi M.Z."/>
            <person name="Muhammad Shafi S."/>
            <person name="Choi K.D."/>
            <person name="Im W.T."/>
        </authorList>
    </citation>
    <scope>NUCLEOTIDE SEQUENCE [LARGE SCALE GENOMIC DNA]</scope>
    <source>
        <strain evidence="4 5">Gsoil1550</strain>
    </source>
</reference>
<sequence length="297" mass="34354">MNNQLDFLVIGTQKGATTWLYECLKEHPQICLPADKKEIEYIGGKIFQEKGTDWYFSLVEHAKQNQLKGDVSVEYMWDPSSPSLVKELLPDVKLIASLRNPADRAISAYYWYLRKNLLPSDKNILETFQYLKTCYLEGRRDVQGVDIIERGMYHTQLARYTALFQPQQILVLLYEEIKEQPGKVLEQIYNFLNIDKNFVPVAINERPKQNSYSKWLVAFERIAPKSKIIAAVSNKLNQLTSSPKTKQELSPEKKAAYSLLAELFENSVIETNKIIKALPEKNQPIKSDVLNIWNKHL</sequence>
<feature type="domain" description="Sulfotransferase" evidence="3">
    <location>
        <begin position="6"/>
        <end position="195"/>
    </location>
</feature>
<name>A0A5B8VB25_9BACT</name>
<keyword evidence="5" id="KW-1185">Reference proteome</keyword>
<proteinExistence type="predicted"/>
<dbReference type="RefSeq" id="WP_147190711.1">
    <property type="nucleotide sequence ID" value="NZ_CP042435.1"/>
</dbReference>
<evidence type="ECO:0000313" key="5">
    <source>
        <dbReference type="Proteomes" id="UP000321533"/>
    </source>
</evidence>
<keyword evidence="1 4" id="KW-0808">Transferase</keyword>
<organism evidence="4 5">
    <name type="scientific">Panacibacter ginsenosidivorans</name>
    <dbReference type="NCBI Taxonomy" id="1813871"/>
    <lineage>
        <taxon>Bacteria</taxon>
        <taxon>Pseudomonadati</taxon>
        <taxon>Bacteroidota</taxon>
        <taxon>Chitinophagia</taxon>
        <taxon>Chitinophagales</taxon>
        <taxon>Chitinophagaceae</taxon>
        <taxon>Panacibacter</taxon>
    </lineage>
</organism>
<dbReference type="Pfam" id="PF00685">
    <property type="entry name" value="Sulfotransfer_1"/>
    <property type="match status" value="1"/>
</dbReference>
<keyword evidence="2" id="KW-0325">Glycoprotein</keyword>
<accession>A0A5B8VB25</accession>
<dbReference type="OrthoDB" id="981508at2"/>
<dbReference type="InterPro" id="IPR000863">
    <property type="entry name" value="Sulfotransferase_dom"/>
</dbReference>
<evidence type="ECO:0000259" key="3">
    <source>
        <dbReference type="Pfam" id="PF00685"/>
    </source>
</evidence>
<dbReference type="SUPFAM" id="SSF52540">
    <property type="entry name" value="P-loop containing nucleoside triphosphate hydrolases"/>
    <property type="match status" value="1"/>
</dbReference>
<gene>
    <name evidence="4" type="ORF">FRZ67_15065</name>
</gene>
<dbReference type="Proteomes" id="UP000321533">
    <property type="component" value="Chromosome"/>
</dbReference>
<evidence type="ECO:0000313" key="4">
    <source>
        <dbReference type="EMBL" id="QEC68562.1"/>
    </source>
</evidence>
<dbReference type="Gene3D" id="3.40.50.300">
    <property type="entry name" value="P-loop containing nucleotide triphosphate hydrolases"/>
    <property type="match status" value="1"/>
</dbReference>
<dbReference type="GO" id="GO:0008146">
    <property type="term" value="F:sulfotransferase activity"/>
    <property type="evidence" value="ECO:0007669"/>
    <property type="project" value="InterPro"/>
</dbReference>
<protein>
    <submittedName>
        <fullName evidence="4">Sulfotransferase domain-containing protein</fullName>
    </submittedName>
</protein>
<dbReference type="EMBL" id="CP042435">
    <property type="protein sequence ID" value="QEC68562.1"/>
    <property type="molecule type" value="Genomic_DNA"/>
</dbReference>
<dbReference type="PANTHER" id="PTHR10605:SF56">
    <property type="entry name" value="BIFUNCTIONAL HEPARAN SULFATE N-DEACETYLASE_N-SULFOTRANSFERASE"/>
    <property type="match status" value="1"/>
</dbReference>
<evidence type="ECO:0000256" key="2">
    <source>
        <dbReference type="ARBA" id="ARBA00023180"/>
    </source>
</evidence>